<evidence type="ECO:0000313" key="2">
    <source>
        <dbReference type="EMBL" id="KAF5558555.1"/>
    </source>
</evidence>
<name>A0A8H5JN73_9HYPO</name>
<protein>
    <submittedName>
        <fullName evidence="2">Uncharacterized protein</fullName>
    </submittedName>
</protein>
<comment type="caution">
    <text evidence="2">The sequence shown here is derived from an EMBL/GenBank/DDBJ whole genome shotgun (WGS) entry which is preliminary data.</text>
</comment>
<feature type="region of interest" description="Disordered" evidence="1">
    <location>
        <begin position="21"/>
        <end position="47"/>
    </location>
</feature>
<dbReference type="Proteomes" id="UP000522262">
    <property type="component" value="Unassembled WGS sequence"/>
</dbReference>
<proteinExistence type="predicted"/>
<accession>A0A8H5JN73</accession>
<dbReference type="EMBL" id="JAAOAM010000007">
    <property type="protein sequence ID" value="KAF5558555.1"/>
    <property type="molecule type" value="Genomic_DNA"/>
</dbReference>
<evidence type="ECO:0000256" key="1">
    <source>
        <dbReference type="SAM" id="MobiDB-lite"/>
    </source>
</evidence>
<sequence>MVSGALAMPVAAPNGGTINYAGLKGAGNPHPGPYKPRSCLPSRQYDGRTVSGPTYRLYEMDDKNSYHGVAEGAAKFVQFFSTFRLYVTQAW</sequence>
<evidence type="ECO:0000313" key="3">
    <source>
        <dbReference type="Proteomes" id="UP000522262"/>
    </source>
</evidence>
<dbReference type="AlphaFoldDB" id="A0A8H5JN73"/>
<gene>
    <name evidence="2" type="ORF">FMEXI_320</name>
</gene>
<reference evidence="2 3" key="1">
    <citation type="submission" date="2020-05" db="EMBL/GenBank/DDBJ databases">
        <title>Identification and distribution of gene clusters putatively required for synthesis of sphingolipid metabolism inhibitors in phylogenetically diverse species of the filamentous fungus Fusarium.</title>
        <authorList>
            <person name="Kim H.-S."/>
            <person name="Busman M."/>
            <person name="Brown D.W."/>
            <person name="Divon H."/>
            <person name="Uhlig S."/>
            <person name="Proctor R.H."/>
        </authorList>
    </citation>
    <scope>NUCLEOTIDE SEQUENCE [LARGE SCALE GENOMIC DNA]</scope>
    <source>
        <strain evidence="2 3">NRRL 53147</strain>
    </source>
</reference>
<organism evidence="2 3">
    <name type="scientific">Fusarium mexicanum</name>
    <dbReference type="NCBI Taxonomy" id="751941"/>
    <lineage>
        <taxon>Eukaryota</taxon>
        <taxon>Fungi</taxon>
        <taxon>Dikarya</taxon>
        <taxon>Ascomycota</taxon>
        <taxon>Pezizomycotina</taxon>
        <taxon>Sordariomycetes</taxon>
        <taxon>Hypocreomycetidae</taxon>
        <taxon>Hypocreales</taxon>
        <taxon>Nectriaceae</taxon>
        <taxon>Fusarium</taxon>
        <taxon>Fusarium fujikuroi species complex</taxon>
    </lineage>
</organism>
<keyword evidence="3" id="KW-1185">Reference proteome</keyword>